<dbReference type="EMBL" id="LN651281">
    <property type="protein sequence ID" value="CEJ16511.1"/>
    <property type="molecule type" value="Genomic_DNA"/>
</dbReference>
<protein>
    <submittedName>
        <fullName evidence="2">Uncharacterized protein</fullName>
    </submittedName>
</protein>
<keyword evidence="3" id="KW-1185">Reference proteome</keyword>
<gene>
    <name evidence="2" type="ORF">RSIPO_03209</name>
</gene>
<reference evidence="2" key="1">
    <citation type="submission" date="2014-11" db="EMBL/GenBank/DDBJ databases">
        <authorList>
            <person name="Genoscope - CEA"/>
        </authorList>
    </citation>
    <scope>NUCLEOTIDE SEQUENCE</scope>
    <source>
        <strain evidence="2">IPO1609</strain>
    </source>
</reference>
<dbReference type="AlphaFoldDB" id="A0A7U7JCV4"/>
<proteinExistence type="predicted"/>
<organism evidence="2 3">
    <name type="scientific">Ralstonia solanacearum IPO1609</name>
    <dbReference type="NCBI Taxonomy" id="564066"/>
    <lineage>
        <taxon>Bacteria</taxon>
        <taxon>Pseudomonadati</taxon>
        <taxon>Pseudomonadota</taxon>
        <taxon>Betaproteobacteria</taxon>
        <taxon>Burkholderiales</taxon>
        <taxon>Burkholderiaceae</taxon>
        <taxon>Ralstonia</taxon>
        <taxon>Ralstonia solanacearum species complex</taxon>
    </lineage>
</organism>
<feature type="compositionally biased region" description="Basic and acidic residues" evidence="1">
    <location>
        <begin position="47"/>
        <end position="65"/>
    </location>
</feature>
<feature type="region of interest" description="Disordered" evidence="1">
    <location>
        <begin position="43"/>
        <end position="75"/>
    </location>
</feature>
<accession>A0A7U7JCV4</accession>
<evidence type="ECO:0000313" key="3">
    <source>
        <dbReference type="Proteomes" id="UP000053470"/>
    </source>
</evidence>
<sequence length="90" mass="10178">MRRTRSTQAHGGKECRMRKFMIPARRFSSVVLPFTSPFIQSPAVPKRAMDPAAERAAKQADRARQQAETGQAMTPHGYAEAAIRLSRTYW</sequence>
<reference evidence="2" key="2">
    <citation type="submission" date="2022-04" db="EMBL/GenBank/DDBJ databases">
        <title>Genomic draft of R. solanacearum strain IPO1609, a phylotype IIB1/biovar 2/race 3 strain isolated from potato in Europe.</title>
        <authorList>
            <person name="Boucher C."/>
            <person name="Carrere S."/>
            <person name="Dossat C."/>
            <person name="Elbaz M."/>
            <person name="Genin S."/>
            <person name="Gouzy J."/>
            <person name="Prior P."/>
            <person name="Segurens B."/>
            <person name="Wincker P."/>
        </authorList>
    </citation>
    <scope>NUCLEOTIDE SEQUENCE</scope>
    <source>
        <strain evidence="2">IPO1609</strain>
    </source>
</reference>
<evidence type="ECO:0000256" key="1">
    <source>
        <dbReference type="SAM" id="MobiDB-lite"/>
    </source>
</evidence>
<evidence type="ECO:0000313" key="2">
    <source>
        <dbReference type="EMBL" id="CEJ16511.1"/>
    </source>
</evidence>
<name>A0A7U7JCV4_RALSL</name>
<dbReference type="Proteomes" id="UP000053470">
    <property type="component" value="Unassembled WGS sequence"/>
</dbReference>